<proteinExistence type="predicted"/>
<dbReference type="SUPFAM" id="SSF55785">
    <property type="entry name" value="PYP-like sensor domain (PAS domain)"/>
    <property type="match status" value="1"/>
</dbReference>
<dbReference type="Gene3D" id="3.30.450.20">
    <property type="entry name" value="PAS domain"/>
    <property type="match status" value="1"/>
</dbReference>
<name>A0ABU5PFC2_9BACL</name>
<reference evidence="1 2" key="1">
    <citation type="submission" date="2023-12" db="EMBL/GenBank/DDBJ databases">
        <title>Whole genome sequencing of Paenibacillus phoenicis isolated from the Phoenix Mars Lander spacecraft assembly facility.</title>
        <authorList>
            <person name="Garcia A."/>
            <person name="Venkateswaran K."/>
        </authorList>
    </citation>
    <scope>NUCLEOTIDE SEQUENCE [LARGE SCALE GENOMIC DNA]</scope>
    <source>
        <strain evidence="1 2">3PO2SA</strain>
    </source>
</reference>
<sequence length="253" mass="29500">MKQLKYVYNKVKCWNYVYILTQRRQVLNRSEDCPQFHDRSVPAMNDNPQWKAPYHSLNQSVAIIEPNGTIISVNRTWANRAAFLGVAPGWARPGLNVFQFFQHGPHDHTYFNPHLLLEQFSKILSGETERFEFEFKAPTKDAELWFLAELTPYAEENPFSPQGIVITCTNITRLKRLQLQIQHELAHIRTLRGLLPICAVCKKIKDEDNMWCTTEAYLIKHTHAEFTHDICPDCIRALYPKYSSNLDLPPKQE</sequence>
<keyword evidence="2" id="KW-1185">Reference proteome</keyword>
<protein>
    <submittedName>
        <fullName evidence="1">PAS domain-containing protein</fullName>
    </submittedName>
</protein>
<comment type="caution">
    <text evidence="1">The sequence shown here is derived from an EMBL/GenBank/DDBJ whole genome shotgun (WGS) entry which is preliminary data.</text>
</comment>
<evidence type="ECO:0000313" key="1">
    <source>
        <dbReference type="EMBL" id="MEA3568628.1"/>
    </source>
</evidence>
<dbReference type="InterPro" id="IPR035965">
    <property type="entry name" value="PAS-like_dom_sf"/>
</dbReference>
<organism evidence="1 2">
    <name type="scientific">Paenibacillus phoenicis</name>
    <dbReference type="NCBI Taxonomy" id="554117"/>
    <lineage>
        <taxon>Bacteria</taxon>
        <taxon>Bacillati</taxon>
        <taxon>Bacillota</taxon>
        <taxon>Bacilli</taxon>
        <taxon>Bacillales</taxon>
        <taxon>Paenibacillaceae</taxon>
        <taxon>Paenibacillus</taxon>
    </lineage>
</organism>
<gene>
    <name evidence="1" type="ORF">U9M73_01275</name>
</gene>
<evidence type="ECO:0000313" key="2">
    <source>
        <dbReference type="Proteomes" id="UP001292216"/>
    </source>
</evidence>
<dbReference type="RefSeq" id="WP_323076005.1">
    <property type="nucleotide sequence ID" value="NZ_JAYERP010000001.1"/>
</dbReference>
<dbReference type="EMBL" id="JAYERP010000001">
    <property type="protein sequence ID" value="MEA3568628.1"/>
    <property type="molecule type" value="Genomic_DNA"/>
</dbReference>
<accession>A0ABU5PFC2</accession>
<dbReference type="Proteomes" id="UP001292216">
    <property type="component" value="Unassembled WGS sequence"/>
</dbReference>